<dbReference type="InterPro" id="IPR016032">
    <property type="entry name" value="Sig_transdc_resp-reg_C-effctor"/>
</dbReference>
<dbReference type="InterPro" id="IPR027417">
    <property type="entry name" value="P-loop_NTPase"/>
</dbReference>
<evidence type="ECO:0000259" key="4">
    <source>
        <dbReference type="PROSITE" id="PS50043"/>
    </source>
</evidence>
<keyword evidence="6" id="KW-1185">Reference proteome</keyword>
<dbReference type="SUPFAM" id="SSF46894">
    <property type="entry name" value="C-terminal effector domain of the bipartite response regulators"/>
    <property type="match status" value="1"/>
</dbReference>
<name>A0ABP8YZ56_9ACTN</name>
<dbReference type="RefSeq" id="WP_345312536.1">
    <property type="nucleotide sequence ID" value="NZ_BAABIE010000003.1"/>
</dbReference>
<evidence type="ECO:0000256" key="1">
    <source>
        <dbReference type="ARBA" id="ARBA00023015"/>
    </source>
</evidence>
<keyword evidence="2" id="KW-0238">DNA-binding</keyword>
<evidence type="ECO:0000256" key="3">
    <source>
        <dbReference type="ARBA" id="ARBA00023163"/>
    </source>
</evidence>
<keyword evidence="1" id="KW-0805">Transcription regulation</keyword>
<evidence type="ECO:0000256" key="2">
    <source>
        <dbReference type="ARBA" id="ARBA00023125"/>
    </source>
</evidence>
<dbReference type="Gene3D" id="3.40.50.300">
    <property type="entry name" value="P-loop containing nucleotide triphosphate hydrolases"/>
    <property type="match status" value="1"/>
</dbReference>
<dbReference type="SMART" id="SM00421">
    <property type="entry name" value="HTH_LUXR"/>
    <property type="match status" value="1"/>
</dbReference>
<gene>
    <name evidence="5" type="ORF">GCM10023217_08190</name>
</gene>
<dbReference type="PRINTS" id="PR00038">
    <property type="entry name" value="HTHLUXR"/>
</dbReference>
<dbReference type="InterPro" id="IPR059106">
    <property type="entry name" value="WHD_MalT"/>
</dbReference>
<dbReference type="InterPro" id="IPR011990">
    <property type="entry name" value="TPR-like_helical_dom_sf"/>
</dbReference>
<dbReference type="Pfam" id="PF25873">
    <property type="entry name" value="WHD_MalT"/>
    <property type="match status" value="1"/>
</dbReference>
<dbReference type="SUPFAM" id="SSF52540">
    <property type="entry name" value="P-loop containing nucleoside triphosphate hydrolases"/>
    <property type="match status" value="1"/>
</dbReference>
<dbReference type="InterPro" id="IPR000792">
    <property type="entry name" value="Tscrpt_reg_LuxR_C"/>
</dbReference>
<dbReference type="EMBL" id="BAABIE010000003">
    <property type="protein sequence ID" value="GAA4742193.1"/>
    <property type="molecule type" value="Genomic_DNA"/>
</dbReference>
<dbReference type="PANTHER" id="PTHR44688">
    <property type="entry name" value="DNA-BINDING TRANSCRIPTIONAL ACTIVATOR DEVR_DOSR"/>
    <property type="match status" value="1"/>
</dbReference>
<evidence type="ECO:0000313" key="6">
    <source>
        <dbReference type="Proteomes" id="UP001500822"/>
    </source>
</evidence>
<dbReference type="Gene3D" id="1.10.10.10">
    <property type="entry name" value="Winged helix-like DNA-binding domain superfamily/Winged helix DNA-binding domain"/>
    <property type="match status" value="1"/>
</dbReference>
<dbReference type="InterPro" id="IPR036388">
    <property type="entry name" value="WH-like_DNA-bd_sf"/>
</dbReference>
<keyword evidence="3" id="KW-0804">Transcription</keyword>
<feature type="domain" description="HTH luxR-type" evidence="4">
    <location>
        <begin position="779"/>
        <end position="844"/>
    </location>
</feature>
<protein>
    <submittedName>
        <fullName evidence="5">LuxR C-terminal-related transcriptional regulator</fullName>
    </submittedName>
</protein>
<proteinExistence type="predicted"/>
<sequence>MDLGPTGGALAESLTGGPVARNVVLRTTVLERLDEARRQLVTVVCAPAGYGKSLAVASWLRDRQITAAWVSLDARFNDPVKLWAAVARDLARTLPSSSAEFARIRDFITHIPAEAPSAIATWLASRNDEVVLVLDDLHLVSNDELHSQLLELIGSAGPHLHVLAITRHDPPWPLHRMRLDGILDELTVDQIRFDDDAAAELFGMLGICVSQADVRALVRRTEGWAAGLRLAALGMREAADPHAYAESLSGHAGYIAEYLLHEVYEQVPPSWRDFLDRVCVVDEVCADLATALGCGPDSADLLAQMQHVNAFVDEIGSAGWYRLHPLLLDFLRSRISVRGTRRTQHIRASAWFRRHGEPLTALRHSVAAEEWSTAGELVGRHVVTWTVRRSPTALLTLLEPVPQEAVLVEPELAVGLAAARTMAGISGGVTELVAASRSRMPRLPATRRRRLDFLIELIHIGTRRWSSDLEALLDGCRRLPKSPGALSELGLSDWASLRTLLLSNQGTCELWLGDYHTAAATLHDAAAEDPGSRVVLPILNAQAHTALLHWACGDLTVAGQTAERVVERFGRGGLARAAQAAGAYLTLAGVAFDRDERDSAARWLDLAESSSVEPHMSLAIAVLRARLNLADGLVADALTAIGDAMPAAPSAATAPAPINAAADYFRSLLAEEGPSPAPARNHALEQLPAAPPGSLRRCLFACLQRIDDPRVEHNLRLESLEEALGLAAAENLRRPFLDRAAPIRRLLAERIERGTRHPQFAHDLLTRTPDRSSRRADPDQGFFVPLSSRETNVLQYLIGSMTTAEIAEALYVSVNTVKTHQRSIYQKLGATGRREAVARARHLGLL</sequence>
<organism evidence="5 6">
    <name type="scientific">Gordonia alkaliphila</name>
    <dbReference type="NCBI Taxonomy" id="1053547"/>
    <lineage>
        <taxon>Bacteria</taxon>
        <taxon>Bacillati</taxon>
        <taxon>Actinomycetota</taxon>
        <taxon>Actinomycetes</taxon>
        <taxon>Mycobacteriales</taxon>
        <taxon>Gordoniaceae</taxon>
        <taxon>Gordonia</taxon>
    </lineage>
</organism>
<dbReference type="CDD" id="cd06170">
    <property type="entry name" value="LuxR_C_like"/>
    <property type="match status" value="1"/>
</dbReference>
<dbReference type="Pfam" id="PF00196">
    <property type="entry name" value="GerE"/>
    <property type="match status" value="1"/>
</dbReference>
<dbReference type="PROSITE" id="PS50043">
    <property type="entry name" value="HTH_LUXR_2"/>
    <property type="match status" value="1"/>
</dbReference>
<dbReference type="Gene3D" id="1.25.40.10">
    <property type="entry name" value="Tetratricopeptide repeat domain"/>
    <property type="match status" value="1"/>
</dbReference>
<reference evidence="6" key="1">
    <citation type="journal article" date="2019" name="Int. J. Syst. Evol. Microbiol.">
        <title>The Global Catalogue of Microorganisms (GCM) 10K type strain sequencing project: providing services to taxonomists for standard genome sequencing and annotation.</title>
        <authorList>
            <consortium name="The Broad Institute Genomics Platform"/>
            <consortium name="The Broad Institute Genome Sequencing Center for Infectious Disease"/>
            <person name="Wu L."/>
            <person name="Ma J."/>
        </authorList>
    </citation>
    <scope>NUCLEOTIDE SEQUENCE [LARGE SCALE GENOMIC DNA]</scope>
    <source>
        <strain evidence="6">JCM 18077</strain>
    </source>
</reference>
<dbReference type="Proteomes" id="UP001500822">
    <property type="component" value="Unassembled WGS sequence"/>
</dbReference>
<comment type="caution">
    <text evidence="5">The sequence shown here is derived from an EMBL/GenBank/DDBJ whole genome shotgun (WGS) entry which is preliminary data.</text>
</comment>
<evidence type="ECO:0000313" key="5">
    <source>
        <dbReference type="EMBL" id="GAA4742193.1"/>
    </source>
</evidence>
<dbReference type="PANTHER" id="PTHR44688:SF16">
    <property type="entry name" value="DNA-BINDING TRANSCRIPTIONAL ACTIVATOR DEVR_DOSR"/>
    <property type="match status" value="1"/>
</dbReference>
<accession>A0ABP8YZ56</accession>